<dbReference type="AlphaFoldDB" id="A0A4U8UVV7"/>
<accession>A0A4U8UVV7</accession>
<protein>
    <submittedName>
        <fullName evidence="2">Uncharacterized protein</fullName>
    </submittedName>
</protein>
<name>A0A4U8UVV7_STECR</name>
<sequence>MSKRFFINFCAFALSLYVARQWKQTNISSYFTGHKVLVVPQLINEAQNQHLWDLFLGEKFVSNQAVENNGYRSRPDIVPHFFKYGGIEGFKEKSTTLKARLSYFESEDREFTKLPESVKSVLKNQLKNACQQSDQFDLASSTFHFQVLLPGQTTGLRVDTSLVESESKLEDWFLAVAASSGLFRSYLADSTKVVVFLHKWNSSSFGGSLTYFDRNDAYSKSAGNERNSAVFLRGTHTVHGISTFRSAQVPKFLVGLFDLSIAFDPKEQVWAIRSQEALVRTHSFRLTNRLLYNAQKQLSNKLHHVQSSLETSLQEIEIL</sequence>
<feature type="signal peptide" evidence="1">
    <location>
        <begin position="1"/>
        <end position="21"/>
    </location>
</feature>
<feature type="chain" id="PRO_5020477464" evidence="1">
    <location>
        <begin position="22"/>
        <end position="319"/>
    </location>
</feature>
<reference evidence="2 3" key="1">
    <citation type="journal article" date="2015" name="Genome Biol.">
        <title>Comparative genomics of Steinernema reveals deeply conserved gene regulatory networks.</title>
        <authorList>
            <person name="Dillman A.R."/>
            <person name="Macchietto M."/>
            <person name="Porter C.F."/>
            <person name="Rogers A."/>
            <person name="Williams B."/>
            <person name="Antoshechkin I."/>
            <person name="Lee M.M."/>
            <person name="Goodwin Z."/>
            <person name="Lu X."/>
            <person name="Lewis E.E."/>
            <person name="Goodrich-Blair H."/>
            <person name="Stock S.P."/>
            <person name="Adams B.J."/>
            <person name="Sternberg P.W."/>
            <person name="Mortazavi A."/>
        </authorList>
    </citation>
    <scope>NUCLEOTIDE SEQUENCE [LARGE SCALE GENOMIC DNA]</scope>
    <source>
        <strain evidence="2 3">ALL</strain>
    </source>
</reference>
<keyword evidence="1" id="KW-0732">Signal</keyword>
<dbReference type="Proteomes" id="UP000298663">
    <property type="component" value="Unassembled WGS sequence"/>
</dbReference>
<keyword evidence="3" id="KW-1185">Reference proteome</keyword>
<evidence type="ECO:0000313" key="3">
    <source>
        <dbReference type="Proteomes" id="UP000298663"/>
    </source>
</evidence>
<reference evidence="2 3" key="2">
    <citation type="journal article" date="2019" name="G3 (Bethesda)">
        <title>Hybrid Assembly of the Genome of the Entomopathogenic Nematode Steinernema carpocapsae Identifies the X-Chromosome.</title>
        <authorList>
            <person name="Serra L."/>
            <person name="Macchietto M."/>
            <person name="Macias-Munoz A."/>
            <person name="McGill C.J."/>
            <person name="Rodriguez I.M."/>
            <person name="Rodriguez B."/>
            <person name="Murad R."/>
            <person name="Mortazavi A."/>
        </authorList>
    </citation>
    <scope>NUCLEOTIDE SEQUENCE [LARGE SCALE GENOMIC DNA]</scope>
    <source>
        <strain evidence="2 3">ALL</strain>
    </source>
</reference>
<dbReference type="EMBL" id="AZBU02000001">
    <property type="protein sequence ID" value="TMS36287.1"/>
    <property type="molecule type" value="Genomic_DNA"/>
</dbReference>
<comment type="caution">
    <text evidence="2">The sequence shown here is derived from an EMBL/GenBank/DDBJ whole genome shotgun (WGS) entry which is preliminary data.</text>
</comment>
<evidence type="ECO:0000256" key="1">
    <source>
        <dbReference type="SAM" id="SignalP"/>
    </source>
</evidence>
<evidence type="ECO:0000313" key="2">
    <source>
        <dbReference type="EMBL" id="TMS36287.1"/>
    </source>
</evidence>
<proteinExistence type="predicted"/>
<gene>
    <name evidence="2" type="ORF">L596_003484</name>
</gene>
<organism evidence="2 3">
    <name type="scientific">Steinernema carpocapsae</name>
    <name type="common">Entomopathogenic nematode</name>
    <dbReference type="NCBI Taxonomy" id="34508"/>
    <lineage>
        <taxon>Eukaryota</taxon>
        <taxon>Metazoa</taxon>
        <taxon>Ecdysozoa</taxon>
        <taxon>Nematoda</taxon>
        <taxon>Chromadorea</taxon>
        <taxon>Rhabditida</taxon>
        <taxon>Tylenchina</taxon>
        <taxon>Panagrolaimomorpha</taxon>
        <taxon>Strongyloidoidea</taxon>
        <taxon>Steinernematidae</taxon>
        <taxon>Steinernema</taxon>
    </lineage>
</organism>
<dbReference type="OrthoDB" id="5815235at2759"/>